<evidence type="ECO:0000256" key="1">
    <source>
        <dbReference type="SAM" id="Phobius"/>
    </source>
</evidence>
<name>A0A7J5E0U1_NOCSI</name>
<protein>
    <submittedName>
        <fullName evidence="2">Uncharacterized protein</fullName>
    </submittedName>
</protein>
<keyword evidence="1" id="KW-0472">Membrane</keyword>
<organism evidence="2 3">
    <name type="scientific">Nocardioides simplex</name>
    <name type="common">Arthrobacter simplex</name>
    <dbReference type="NCBI Taxonomy" id="2045"/>
    <lineage>
        <taxon>Bacteria</taxon>
        <taxon>Bacillati</taxon>
        <taxon>Actinomycetota</taxon>
        <taxon>Actinomycetes</taxon>
        <taxon>Propionibacteriales</taxon>
        <taxon>Nocardioidaceae</taxon>
        <taxon>Pimelobacter</taxon>
    </lineage>
</organism>
<dbReference type="EMBL" id="WBVM01000001">
    <property type="protein sequence ID" value="KAB2811875.1"/>
    <property type="molecule type" value="Genomic_DNA"/>
</dbReference>
<evidence type="ECO:0000313" key="3">
    <source>
        <dbReference type="Proteomes" id="UP000449906"/>
    </source>
</evidence>
<gene>
    <name evidence="2" type="ORF">F9L07_08520</name>
</gene>
<sequence length="325" mass="33233">MTEHPHDPHDLHDLHNLLTRAVPDDAPTFAPQALVAAARRRRARGRAAGAGLAAAVLAVGAVVAITAPGGDDGTPVARDAAPDPYGVPACPATLPELGTEAAVGTYDGLVGVRLCPDPAAPEADGLVELADLPNRVTALDAFDPARCAAIDVMATRQSLLFAYDDGTSVVLPASPCTRASVAGRQVDGGELVAGYLAALAGQRDDLSATRPYAGAFDCAAVPAPTPARPGHEKITSGAVCRGYGESPAEPLSEEQVRQVAAAWERPGPLVLAKCTPAEPLSLLLGTDRGDVVQVQDGCLTLTWNGRTEAESASLPVSMSELGLTP</sequence>
<dbReference type="AlphaFoldDB" id="A0A7J5E0U1"/>
<proteinExistence type="predicted"/>
<dbReference type="Proteomes" id="UP000449906">
    <property type="component" value="Unassembled WGS sequence"/>
</dbReference>
<keyword evidence="1" id="KW-0812">Transmembrane</keyword>
<comment type="caution">
    <text evidence="2">The sequence shown here is derived from an EMBL/GenBank/DDBJ whole genome shotgun (WGS) entry which is preliminary data.</text>
</comment>
<accession>A0A7J5E0U1</accession>
<reference evidence="2 3" key="1">
    <citation type="submission" date="2019-09" db="EMBL/GenBank/DDBJ databases">
        <title>Pimelobacter sp. isolated from Paulinella.</title>
        <authorList>
            <person name="Jeong S.E."/>
        </authorList>
    </citation>
    <scope>NUCLEOTIDE SEQUENCE [LARGE SCALE GENOMIC DNA]</scope>
    <source>
        <strain evidence="2 3">Pch-N</strain>
    </source>
</reference>
<keyword evidence="1" id="KW-1133">Transmembrane helix</keyword>
<feature type="transmembrane region" description="Helical" evidence="1">
    <location>
        <begin position="47"/>
        <end position="67"/>
    </location>
</feature>
<dbReference type="RefSeq" id="WP_151579298.1">
    <property type="nucleotide sequence ID" value="NZ_WBVM01000001.1"/>
</dbReference>
<evidence type="ECO:0000313" key="2">
    <source>
        <dbReference type="EMBL" id="KAB2811875.1"/>
    </source>
</evidence>